<dbReference type="EMBL" id="LT838272">
    <property type="protein sequence ID" value="SMB98843.1"/>
    <property type="molecule type" value="Genomic_DNA"/>
</dbReference>
<dbReference type="GO" id="GO:0016787">
    <property type="term" value="F:hydrolase activity"/>
    <property type="evidence" value="ECO:0007669"/>
    <property type="project" value="UniProtKB-KW"/>
</dbReference>
<dbReference type="AlphaFoldDB" id="A0A1W1W011"/>
<evidence type="ECO:0000256" key="2">
    <source>
        <dbReference type="ARBA" id="ARBA00022723"/>
    </source>
</evidence>
<dbReference type="RefSeq" id="WP_084666218.1">
    <property type="nucleotide sequence ID" value="NZ_LT838272.1"/>
</dbReference>
<sequence>MILETLVVGPLATNCYLIACPQTKEGAVIDPGAEGKRILASAVRAGIKIRYIINTHGHIDHCGANGEIKEATGAEILIHRADAPYLTDASKNLLLFTGGQGGSPPADRTLEDGDTIQLGKLTLEVIHTPGHTPGGICLKGEGVIFTGDTLFAGSIGRTDFPGGSFKQLIDSVKEKLFCLPEDLVIYPGHGPSSTIGAEKMDNPFF</sequence>
<dbReference type="OrthoDB" id="9802248at2"/>
<keyword evidence="2" id="KW-0479">Metal-binding</keyword>
<dbReference type="InterPro" id="IPR001279">
    <property type="entry name" value="Metallo-B-lactamas"/>
</dbReference>
<keyword evidence="7" id="KW-1185">Reference proteome</keyword>
<feature type="domain" description="Metallo-beta-lactamase" evidence="5">
    <location>
        <begin position="12"/>
        <end position="189"/>
    </location>
</feature>
<dbReference type="SUPFAM" id="SSF56281">
    <property type="entry name" value="Metallo-hydrolase/oxidoreductase"/>
    <property type="match status" value="1"/>
</dbReference>
<gene>
    <name evidence="6" type="ORF">SAMN00808754_2579</name>
</gene>
<evidence type="ECO:0000313" key="6">
    <source>
        <dbReference type="EMBL" id="SMB98843.1"/>
    </source>
</evidence>
<evidence type="ECO:0000256" key="1">
    <source>
        <dbReference type="ARBA" id="ARBA00001947"/>
    </source>
</evidence>
<dbReference type="GO" id="GO:0046872">
    <property type="term" value="F:metal ion binding"/>
    <property type="evidence" value="ECO:0007669"/>
    <property type="project" value="UniProtKB-KW"/>
</dbReference>
<dbReference type="Gene3D" id="3.60.15.10">
    <property type="entry name" value="Ribonuclease Z/Hydroxyacylglutathione hydrolase-like"/>
    <property type="match status" value="1"/>
</dbReference>
<dbReference type="SMART" id="SM00849">
    <property type="entry name" value="Lactamase_B"/>
    <property type="match status" value="1"/>
</dbReference>
<accession>A0A1W1W011</accession>
<evidence type="ECO:0000259" key="5">
    <source>
        <dbReference type="SMART" id="SM00849"/>
    </source>
</evidence>
<dbReference type="Proteomes" id="UP000192569">
    <property type="component" value="Chromosome I"/>
</dbReference>
<proteinExistence type="predicted"/>
<name>A0A1W1W011_9FIRM</name>
<evidence type="ECO:0000256" key="3">
    <source>
        <dbReference type="ARBA" id="ARBA00022801"/>
    </source>
</evidence>
<keyword evidence="3" id="KW-0378">Hydrolase</keyword>
<evidence type="ECO:0000313" key="7">
    <source>
        <dbReference type="Proteomes" id="UP000192569"/>
    </source>
</evidence>
<dbReference type="Pfam" id="PF00753">
    <property type="entry name" value="Lactamase_B"/>
    <property type="match status" value="1"/>
</dbReference>
<dbReference type="PANTHER" id="PTHR46233">
    <property type="entry name" value="HYDROXYACYLGLUTATHIONE HYDROLASE GLOC"/>
    <property type="match status" value="1"/>
</dbReference>
<dbReference type="InterPro" id="IPR051453">
    <property type="entry name" value="MBL_Glyoxalase_II"/>
</dbReference>
<comment type="cofactor">
    <cofactor evidence="1">
        <name>Zn(2+)</name>
        <dbReference type="ChEBI" id="CHEBI:29105"/>
    </cofactor>
</comment>
<keyword evidence="4" id="KW-0862">Zinc</keyword>
<dbReference type="STRING" id="698762.SAMN00808754_2579"/>
<dbReference type="CDD" id="cd06262">
    <property type="entry name" value="metallo-hydrolase-like_MBL-fold"/>
    <property type="match status" value="1"/>
</dbReference>
<evidence type="ECO:0000256" key="4">
    <source>
        <dbReference type="ARBA" id="ARBA00022833"/>
    </source>
</evidence>
<reference evidence="6 7" key="1">
    <citation type="submission" date="2017-04" db="EMBL/GenBank/DDBJ databases">
        <authorList>
            <person name="Afonso C.L."/>
            <person name="Miller P.J."/>
            <person name="Scott M.A."/>
            <person name="Spackman E."/>
            <person name="Goraichik I."/>
            <person name="Dimitrov K.M."/>
            <person name="Suarez D.L."/>
            <person name="Swayne D.E."/>
        </authorList>
    </citation>
    <scope>NUCLEOTIDE SEQUENCE [LARGE SCALE GENOMIC DNA]</scope>
    <source>
        <strain evidence="6 7">ToBE</strain>
    </source>
</reference>
<organism evidence="6 7">
    <name type="scientific">Thermanaeromonas toyohensis ToBE</name>
    <dbReference type="NCBI Taxonomy" id="698762"/>
    <lineage>
        <taxon>Bacteria</taxon>
        <taxon>Bacillati</taxon>
        <taxon>Bacillota</taxon>
        <taxon>Clostridia</taxon>
        <taxon>Neomoorellales</taxon>
        <taxon>Neomoorellaceae</taxon>
        <taxon>Thermanaeromonas</taxon>
    </lineage>
</organism>
<dbReference type="InterPro" id="IPR036866">
    <property type="entry name" value="RibonucZ/Hydroxyglut_hydro"/>
</dbReference>
<protein>
    <submittedName>
        <fullName evidence="6">Glyoxylase, beta-lactamase superfamily II</fullName>
    </submittedName>
</protein>
<dbReference type="PANTHER" id="PTHR46233:SF3">
    <property type="entry name" value="HYDROXYACYLGLUTATHIONE HYDROLASE GLOC"/>
    <property type="match status" value="1"/>
</dbReference>